<dbReference type="NCBIfam" id="NF001263">
    <property type="entry name" value="PRK00226.1-4"/>
    <property type="match status" value="1"/>
</dbReference>
<dbReference type="AlphaFoldDB" id="A0A853JAP1"/>
<reference evidence="12 13" key="1">
    <citation type="submission" date="2020-07" db="EMBL/GenBank/DDBJ databases">
        <title>Luteimonas sp. SJ-92.</title>
        <authorList>
            <person name="Huang X.-X."/>
            <person name="Xu L."/>
            <person name="Sun J.-Q."/>
        </authorList>
    </citation>
    <scope>NUCLEOTIDE SEQUENCE [LARGE SCALE GENOMIC DNA]</scope>
    <source>
        <strain evidence="12 13">SJ-92</strain>
    </source>
</reference>
<dbReference type="Proteomes" id="UP000578091">
    <property type="component" value="Unassembled WGS sequence"/>
</dbReference>
<evidence type="ECO:0000256" key="4">
    <source>
        <dbReference type="ARBA" id="ARBA00023125"/>
    </source>
</evidence>
<dbReference type="Pfam" id="PF03449">
    <property type="entry name" value="GreA_GreB_N"/>
    <property type="match status" value="1"/>
</dbReference>
<dbReference type="GO" id="GO:0070063">
    <property type="term" value="F:RNA polymerase binding"/>
    <property type="evidence" value="ECO:0007669"/>
    <property type="project" value="InterPro"/>
</dbReference>
<dbReference type="NCBIfam" id="NF001264">
    <property type="entry name" value="PRK00226.1-5"/>
    <property type="match status" value="1"/>
</dbReference>
<comment type="caution">
    <text evidence="12">The sequence shown here is derived from an EMBL/GenBank/DDBJ whole genome shotgun (WGS) entry which is preliminary data.</text>
</comment>
<dbReference type="RefSeq" id="WP_180677535.1">
    <property type="nucleotide sequence ID" value="NZ_JACCKA010000032.1"/>
</dbReference>
<evidence type="ECO:0000313" key="12">
    <source>
        <dbReference type="EMBL" id="NZA25729.1"/>
    </source>
</evidence>
<dbReference type="GO" id="GO:0003746">
    <property type="term" value="F:translation elongation factor activity"/>
    <property type="evidence" value="ECO:0007669"/>
    <property type="project" value="UniProtKB-KW"/>
</dbReference>
<dbReference type="InterPro" id="IPR028624">
    <property type="entry name" value="Tscrpt_elong_fac_GreA/B"/>
</dbReference>
<comment type="function">
    <text evidence="6 8 9">Necessary for efficient RNA polymerase transcription elongation past template-encoded arresting sites. The arresting sites in DNA have the property of trapping a certain fraction of elongating RNA polymerases that pass through, resulting in locked ternary complexes. Cleavage of the nascent transcript by cleavage factors such as GreA or GreB allows the resumption of elongation from the new 3'terminus. GreA releases sequences of 2 to 3 nucleotides.</text>
</comment>
<keyword evidence="3 8" id="KW-0805">Transcription regulation</keyword>
<evidence type="ECO:0000256" key="9">
    <source>
        <dbReference type="RuleBase" id="RU000556"/>
    </source>
</evidence>
<evidence type="ECO:0000259" key="10">
    <source>
        <dbReference type="Pfam" id="PF01272"/>
    </source>
</evidence>
<dbReference type="PROSITE" id="PS00829">
    <property type="entry name" value="GREAB_1"/>
    <property type="match status" value="1"/>
</dbReference>
<dbReference type="GO" id="GO:0003677">
    <property type="term" value="F:DNA binding"/>
    <property type="evidence" value="ECO:0007669"/>
    <property type="project" value="UniProtKB-UniRule"/>
</dbReference>
<evidence type="ECO:0000256" key="3">
    <source>
        <dbReference type="ARBA" id="ARBA00023015"/>
    </source>
</evidence>
<evidence type="ECO:0000256" key="2">
    <source>
        <dbReference type="ARBA" id="ARBA00013729"/>
    </source>
</evidence>
<dbReference type="InterPro" id="IPR001437">
    <property type="entry name" value="Tscrpt_elong_fac_GreA/B_C"/>
</dbReference>
<evidence type="ECO:0000256" key="6">
    <source>
        <dbReference type="ARBA" id="ARBA00024916"/>
    </source>
</evidence>
<dbReference type="PANTHER" id="PTHR30437:SF4">
    <property type="entry name" value="TRANSCRIPTION ELONGATION FACTOR GREA"/>
    <property type="match status" value="1"/>
</dbReference>
<accession>A0A853JAP1</accession>
<dbReference type="InterPro" id="IPR006359">
    <property type="entry name" value="Tscrpt_elong_fac_GreA"/>
</dbReference>
<evidence type="ECO:0000256" key="7">
    <source>
        <dbReference type="ARBA" id="ARBA00030776"/>
    </source>
</evidence>
<dbReference type="InterPro" id="IPR036953">
    <property type="entry name" value="GreA/GreB_C_sf"/>
</dbReference>
<dbReference type="EMBL" id="JACCKA010000032">
    <property type="protein sequence ID" value="NZA25729.1"/>
    <property type="molecule type" value="Genomic_DNA"/>
</dbReference>
<dbReference type="NCBIfam" id="TIGR01462">
    <property type="entry name" value="greA"/>
    <property type="match status" value="1"/>
</dbReference>
<gene>
    <name evidence="8 12" type="primary">greA</name>
    <name evidence="12" type="ORF">H0E84_04980</name>
</gene>
<evidence type="ECO:0000256" key="5">
    <source>
        <dbReference type="ARBA" id="ARBA00023163"/>
    </source>
</evidence>
<evidence type="ECO:0000256" key="8">
    <source>
        <dbReference type="HAMAP-Rule" id="MF_00105"/>
    </source>
</evidence>
<dbReference type="GO" id="GO:0032784">
    <property type="term" value="P:regulation of DNA-templated transcription elongation"/>
    <property type="evidence" value="ECO:0007669"/>
    <property type="project" value="UniProtKB-UniRule"/>
</dbReference>
<dbReference type="PIRSF" id="PIRSF006092">
    <property type="entry name" value="GreA_GreB"/>
    <property type="match status" value="1"/>
</dbReference>
<evidence type="ECO:0000259" key="11">
    <source>
        <dbReference type="Pfam" id="PF03449"/>
    </source>
</evidence>
<evidence type="ECO:0000313" key="13">
    <source>
        <dbReference type="Proteomes" id="UP000578091"/>
    </source>
</evidence>
<dbReference type="InterPro" id="IPR018151">
    <property type="entry name" value="TF_GreA/GreB_CS"/>
</dbReference>
<feature type="domain" description="Transcription elongation factor GreA/GreB C-terminal" evidence="10">
    <location>
        <begin position="83"/>
        <end position="161"/>
    </location>
</feature>
<dbReference type="FunFam" id="1.10.287.180:FF:000001">
    <property type="entry name" value="Transcription elongation factor GreA"/>
    <property type="match status" value="1"/>
</dbReference>
<dbReference type="Gene3D" id="1.10.287.180">
    <property type="entry name" value="Transcription elongation factor, GreA/GreB, N-terminal domain"/>
    <property type="match status" value="1"/>
</dbReference>
<dbReference type="HAMAP" id="MF_00105">
    <property type="entry name" value="GreA_GreB"/>
    <property type="match status" value="1"/>
</dbReference>
<dbReference type="InterPro" id="IPR036805">
    <property type="entry name" value="Tscrpt_elong_fac_GreA/B_N_sf"/>
</dbReference>
<dbReference type="NCBIfam" id="NF001261">
    <property type="entry name" value="PRK00226.1-2"/>
    <property type="match status" value="1"/>
</dbReference>
<comment type="similarity">
    <text evidence="1 8 9">Belongs to the GreA/GreB family.</text>
</comment>
<dbReference type="InterPro" id="IPR022691">
    <property type="entry name" value="Tscrpt_elong_fac_GreA/B_N"/>
</dbReference>
<dbReference type="Gene3D" id="3.10.50.30">
    <property type="entry name" value="Transcription elongation factor, GreA/GreB, C-terminal domain"/>
    <property type="match status" value="1"/>
</dbReference>
<name>A0A853JAP1_9GAMM</name>
<organism evidence="12 13">
    <name type="scientific">Luteimonas salinisoli</name>
    <dbReference type="NCBI Taxonomy" id="2752307"/>
    <lineage>
        <taxon>Bacteria</taxon>
        <taxon>Pseudomonadati</taxon>
        <taxon>Pseudomonadota</taxon>
        <taxon>Gammaproteobacteria</taxon>
        <taxon>Lysobacterales</taxon>
        <taxon>Lysobacteraceae</taxon>
        <taxon>Luteimonas</taxon>
    </lineage>
</organism>
<dbReference type="FunFam" id="3.10.50.30:FF:000001">
    <property type="entry name" value="Transcription elongation factor GreA"/>
    <property type="match status" value="1"/>
</dbReference>
<keyword evidence="12" id="KW-0648">Protein biosynthesis</keyword>
<keyword evidence="13" id="KW-1185">Reference proteome</keyword>
<keyword evidence="12" id="KW-0251">Elongation factor</keyword>
<dbReference type="Pfam" id="PF01272">
    <property type="entry name" value="GreA_GreB"/>
    <property type="match status" value="1"/>
</dbReference>
<feature type="domain" description="Transcription elongation factor GreA/GreB N-terminal" evidence="11">
    <location>
        <begin position="4"/>
        <end position="73"/>
    </location>
</feature>
<sequence>MRAPLTVQGAQRLRAELEELKSVKRPAVIAAIAEARAHGDLKENAEYHAAREQQSFIEGRIKQLEGELSHAQIIDVATLNAGSKIVFGAQVELEDVELAPDAPDHVRRYQIVGDLEADIKQGLIAISSPVARALIGKHEGDSVTIEAPGGTREYDIVSVRYG</sequence>
<dbReference type="SUPFAM" id="SSF54534">
    <property type="entry name" value="FKBP-like"/>
    <property type="match status" value="1"/>
</dbReference>
<dbReference type="SUPFAM" id="SSF46557">
    <property type="entry name" value="GreA transcript cleavage protein, N-terminal domain"/>
    <property type="match status" value="1"/>
</dbReference>
<proteinExistence type="inferred from homology"/>
<dbReference type="InterPro" id="IPR023459">
    <property type="entry name" value="Tscrpt_elong_fac_GreA/B_fam"/>
</dbReference>
<dbReference type="PANTHER" id="PTHR30437">
    <property type="entry name" value="TRANSCRIPTION ELONGATION FACTOR GREA"/>
    <property type="match status" value="1"/>
</dbReference>
<protein>
    <recommendedName>
        <fullName evidence="2 8">Transcription elongation factor GreA</fullName>
    </recommendedName>
    <alternativeName>
        <fullName evidence="7 8">Transcript cleavage factor GreA</fullName>
    </alternativeName>
</protein>
<keyword evidence="4 8" id="KW-0238">DNA-binding</keyword>
<evidence type="ECO:0000256" key="1">
    <source>
        <dbReference type="ARBA" id="ARBA00008213"/>
    </source>
</evidence>
<keyword evidence="5 8" id="KW-0804">Transcription</keyword>
<dbReference type="GO" id="GO:0006354">
    <property type="term" value="P:DNA-templated transcription elongation"/>
    <property type="evidence" value="ECO:0007669"/>
    <property type="project" value="TreeGrafter"/>
</dbReference>